<feature type="region of interest" description="Disordered" evidence="1">
    <location>
        <begin position="53"/>
        <end position="82"/>
    </location>
</feature>
<proteinExistence type="predicted"/>
<accession>A0AAF1A366</accession>
<dbReference type="PANTHER" id="PTHR33180">
    <property type="entry name" value="PHOTOSYSTEM II CP43 REACTION CENTER PROTEIN"/>
    <property type="match status" value="1"/>
</dbReference>
<gene>
    <name evidence="2" type="ORF">MTR67_052340</name>
</gene>
<sequence>MAKIITQINLLSKYVMGGGTKLENVVGTNSGLCPDDAKFEIVVGKIGGVEIRQTDREVDKDRYVPPHDHPRPKDPDSLEGSETEDMFVRIYSKVEGFNKEMARTNGKNMVHSDTESDGESSLPLHPQKKQKGLLINEPSEASNTHKTNPPTLTSGAPRALNSLKVDGERTILEGHRVSTDGSMSKYPKIWRIIKFHKLEQFTRVRQQYIPKRLREFYDAYAKALLKKGKWTFGKTVDEIEVRGNMVQYHSIVINEALGSPNNLIDEYKTRMATPLDQLKDYISPLISSESASS</sequence>
<dbReference type="EMBL" id="CP133623">
    <property type="protein sequence ID" value="WMV58955.1"/>
    <property type="molecule type" value="Genomic_DNA"/>
</dbReference>
<keyword evidence="3" id="KW-1185">Reference proteome</keyword>
<feature type="compositionally biased region" description="Polar residues" evidence="1">
    <location>
        <begin position="139"/>
        <end position="154"/>
    </location>
</feature>
<organism evidence="2 3">
    <name type="scientific">Solanum verrucosum</name>
    <dbReference type="NCBI Taxonomy" id="315347"/>
    <lineage>
        <taxon>Eukaryota</taxon>
        <taxon>Viridiplantae</taxon>
        <taxon>Streptophyta</taxon>
        <taxon>Embryophyta</taxon>
        <taxon>Tracheophyta</taxon>
        <taxon>Spermatophyta</taxon>
        <taxon>Magnoliopsida</taxon>
        <taxon>eudicotyledons</taxon>
        <taxon>Gunneridae</taxon>
        <taxon>Pentapetalae</taxon>
        <taxon>asterids</taxon>
        <taxon>lamiids</taxon>
        <taxon>Solanales</taxon>
        <taxon>Solanaceae</taxon>
        <taxon>Solanoideae</taxon>
        <taxon>Solaneae</taxon>
        <taxon>Solanum</taxon>
    </lineage>
</organism>
<reference evidence="2" key="1">
    <citation type="submission" date="2023-08" db="EMBL/GenBank/DDBJ databases">
        <title>A de novo genome assembly of Solanum verrucosum Schlechtendal, a Mexican diploid species geographically isolated from the other diploid A-genome species in potato relatives.</title>
        <authorList>
            <person name="Hosaka K."/>
        </authorList>
    </citation>
    <scope>NUCLEOTIDE SEQUENCE</scope>
    <source>
        <tissue evidence="2">Young leaves</tissue>
    </source>
</reference>
<dbReference type="PANTHER" id="PTHR33180:SF31">
    <property type="entry name" value="POLYPROTEIN PROTEIN"/>
    <property type="match status" value="1"/>
</dbReference>
<evidence type="ECO:0000256" key="1">
    <source>
        <dbReference type="SAM" id="MobiDB-lite"/>
    </source>
</evidence>
<feature type="region of interest" description="Disordered" evidence="1">
    <location>
        <begin position="138"/>
        <end position="158"/>
    </location>
</feature>
<feature type="region of interest" description="Disordered" evidence="1">
    <location>
        <begin position="102"/>
        <end position="126"/>
    </location>
</feature>
<dbReference type="AlphaFoldDB" id="A0AAF1A366"/>
<evidence type="ECO:0000313" key="2">
    <source>
        <dbReference type="EMBL" id="WMV58955.1"/>
    </source>
</evidence>
<evidence type="ECO:0000313" key="3">
    <source>
        <dbReference type="Proteomes" id="UP001234989"/>
    </source>
</evidence>
<feature type="compositionally biased region" description="Basic and acidic residues" evidence="1">
    <location>
        <begin position="53"/>
        <end position="76"/>
    </location>
</feature>
<name>A0AAF1A366_SOLVR</name>
<dbReference type="Proteomes" id="UP001234989">
    <property type="component" value="Chromosome 12"/>
</dbReference>
<protein>
    <submittedName>
        <fullName evidence="2">Uncharacterized protein</fullName>
    </submittedName>
</protein>